<name>A0A0F5YJ49_9CYAN</name>
<dbReference type="InterPro" id="IPR011049">
    <property type="entry name" value="Serralysin-like_metalloprot_C"/>
</dbReference>
<accession>A0A0F5YJ49</accession>
<organism evidence="1 2">
    <name type="scientific">Limnoraphis robusta CS-951</name>
    <dbReference type="NCBI Taxonomy" id="1637645"/>
    <lineage>
        <taxon>Bacteria</taxon>
        <taxon>Bacillati</taxon>
        <taxon>Cyanobacteriota</taxon>
        <taxon>Cyanophyceae</taxon>
        <taxon>Oscillatoriophycideae</taxon>
        <taxon>Oscillatoriales</taxon>
        <taxon>Sirenicapillariaceae</taxon>
        <taxon>Limnoraphis</taxon>
    </lineage>
</organism>
<sequence length="89" mass="9473">MTGGEGFDFFYLGSELSLYYVGLGSEDFAFITDFNPAEDIIFVGGTERVTLSDLNLGQAGTGAGIFTLNNDVIAFIPGTNSSELNFSLL</sequence>
<dbReference type="EMBL" id="LATL02000251">
    <property type="protein sequence ID" value="KKD38662.1"/>
    <property type="molecule type" value="Genomic_DNA"/>
</dbReference>
<comment type="caution">
    <text evidence="1">The sequence shown here is derived from an EMBL/GenBank/DDBJ whole genome shotgun (WGS) entry which is preliminary data.</text>
</comment>
<evidence type="ECO:0008006" key="3">
    <source>
        <dbReference type="Google" id="ProtNLM"/>
    </source>
</evidence>
<proteinExistence type="predicted"/>
<dbReference type="Proteomes" id="UP000033607">
    <property type="component" value="Unassembled WGS sequence"/>
</dbReference>
<gene>
    <name evidence="1" type="ORF">WN50_07605</name>
</gene>
<evidence type="ECO:0000313" key="1">
    <source>
        <dbReference type="EMBL" id="KKD38662.1"/>
    </source>
</evidence>
<reference evidence="1 2" key="1">
    <citation type="submission" date="2015-06" db="EMBL/GenBank/DDBJ databases">
        <title>Draft genome assembly of filamentous brackish cyanobacterium Limnoraphis robusta strain CS-951.</title>
        <authorList>
            <person name="Willis A."/>
            <person name="Parks M."/>
            <person name="Burford M.A."/>
        </authorList>
    </citation>
    <scope>NUCLEOTIDE SEQUENCE [LARGE SCALE GENOMIC DNA]</scope>
    <source>
        <strain evidence="1 2">CS-951</strain>
    </source>
</reference>
<dbReference type="SUPFAM" id="SSF51120">
    <property type="entry name" value="beta-Roll"/>
    <property type="match status" value="1"/>
</dbReference>
<evidence type="ECO:0000313" key="2">
    <source>
        <dbReference type="Proteomes" id="UP000033607"/>
    </source>
</evidence>
<dbReference type="AlphaFoldDB" id="A0A0F5YJ49"/>
<protein>
    <recommendedName>
        <fullName evidence="3">Calcium-binding protein</fullName>
    </recommendedName>
</protein>